<keyword evidence="11" id="KW-0732">Signal</keyword>
<feature type="transmembrane region" description="Helical" evidence="10">
    <location>
        <begin position="489"/>
        <end position="511"/>
    </location>
</feature>
<dbReference type="GO" id="GO:0038039">
    <property type="term" value="C:G protein-coupled receptor heterodimeric complex"/>
    <property type="evidence" value="ECO:0007669"/>
    <property type="project" value="TreeGrafter"/>
</dbReference>
<gene>
    <name evidence="13" type="ORF">K457DRAFT_12233</name>
</gene>
<reference evidence="13 14" key="1">
    <citation type="submission" date="2016-05" db="EMBL/GenBank/DDBJ databases">
        <title>Genome sequencing reveals origins of a unique bacterial endosymbiosis in the earliest lineages of terrestrial Fungi.</title>
        <authorList>
            <consortium name="DOE Joint Genome Institute"/>
            <person name="Uehling J."/>
            <person name="Gryganskyi A."/>
            <person name="Hameed K."/>
            <person name="Tschaplinski T."/>
            <person name="Misztal P."/>
            <person name="Wu S."/>
            <person name="Desiro A."/>
            <person name="Vande Pol N."/>
            <person name="Du Z.-Y."/>
            <person name="Zienkiewicz A."/>
            <person name="Zienkiewicz K."/>
            <person name="Morin E."/>
            <person name="Tisserant E."/>
            <person name="Splivallo R."/>
            <person name="Hainaut M."/>
            <person name="Henrissat B."/>
            <person name="Ohm R."/>
            <person name="Kuo A."/>
            <person name="Yan J."/>
            <person name="Lipzen A."/>
            <person name="Nolan M."/>
            <person name="Labutti K."/>
            <person name="Barry K."/>
            <person name="Goldstein A."/>
            <person name="Labbe J."/>
            <person name="Schadt C."/>
            <person name="Tuskan G."/>
            <person name="Grigoriev I."/>
            <person name="Martin F."/>
            <person name="Vilgalys R."/>
            <person name="Bonito G."/>
        </authorList>
    </citation>
    <scope>NUCLEOTIDE SEQUENCE [LARGE SCALE GENOMIC DNA]</scope>
    <source>
        <strain evidence="13 14">AG-77</strain>
    </source>
</reference>
<dbReference type="Gene3D" id="3.40.50.2300">
    <property type="match status" value="3"/>
</dbReference>
<feature type="transmembrane region" description="Helical" evidence="10">
    <location>
        <begin position="555"/>
        <end position="574"/>
    </location>
</feature>
<dbReference type="SUPFAM" id="SSF53822">
    <property type="entry name" value="Periplasmic binding protein-like I"/>
    <property type="match status" value="1"/>
</dbReference>
<feature type="chain" id="PRO_5008276860" description="G-protein coupled receptors family 3 profile domain-containing protein" evidence="11">
    <location>
        <begin position="27"/>
        <end position="1654"/>
    </location>
</feature>
<feature type="compositionally biased region" description="Basic and acidic residues" evidence="9">
    <location>
        <begin position="1283"/>
        <end position="1293"/>
    </location>
</feature>
<evidence type="ECO:0000256" key="5">
    <source>
        <dbReference type="ARBA" id="ARBA00023136"/>
    </source>
</evidence>
<feature type="transmembrane region" description="Helical" evidence="10">
    <location>
        <begin position="640"/>
        <end position="663"/>
    </location>
</feature>
<protein>
    <recommendedName>
        <fullName evidence="12">G-protein coupled receptors family 3 profile domain-containing protein</fullName>
    </recommendedName>
</protein>
<evidence type="ECO:0000259" key="12">
    <source>
        <dbReference type="PROSITE" id="PS50259"/>
    </source>
</evidence>
<evidence type="ECO:0000256" key="9">
    <source>
        <dbReference type="SAM" id="MobiDB-lite"/>
    </source>
</evidence>
<feature type="region of interest" description="Disordered" evidence="9">
    <location>
        <begin position="884"/>
        <end position="919"/>
    </location>
</feature>
<feature type="compositionally biased region" description="Low complexity" evidence="9">
    <location>
        <begin position="1294"/>
        <end position="1306"/>
    </location>
</feature>
<feature type="compositionally biased region" description="Polar residues" evidence="9">
    <location>
        <begin position="1474"/>
        <end position="1483"/>
    </location>
</feature>
<evidence type="ECO:0000313" key="14">
    <source>
        <dbReference type="Proteomes" id="UP000078512"/>
    </source>
</evidence>
<accession>A0A197KGB6</accession>
<evidence type="ECO:0000256" key="10">
    <source>
        <dbReference type="SAM" id="Phobius"/>
    </source>
</evidence>
<feature type="signal peptide" evidence="11">
    <location>
        <begin position="1"/>
        <end position="26"/>
    </location>
</feature>
<dbReference type="Pfam" id="PF01094">
    <property type="entry name" value="ANF_receptor"/>
    <property type="match status" value="1"/>
</dbReference>
<feature type="compositionally biased region" description="Low complexity" evidence="9">
    <location>
        <begin position="1484"/>
        <end position="1494"/>
    </location>
</feature>
<sequence>MGKIQRSMLWAEALLVLLSSIPNSISFHAQTPPPPHPDTHSLTSTVIQLQQLNQGSIPSNSGHRPVLQLHIPEHSNAVPPHVGSKPDTIRFGVLLPLNAIDHYLEASVVRRSLSAIRMAVDDINRQGIIPGANVTLVLRDSQSPDLFTSSGGAAAIAGAGALISAKVTGVIGDISSDLTRHTILSDEVMYPWFFRTIPTTIVILDAALDLILKLGWRRITLIYDVDIIGWAGREYFAGRAKKLGIYVLGYQPIRLQGQADDPTFQFIKDKIDSSQSRIQLLQNGYLGPEYGWVTMNDIAETLRKEPDHTGYDGLIMLDNDYNLTGNPAYDKFMEQWMALDIRDYPGAAHDVINSNEAMAYSCVMLIANAYADLVKKTIGDHASINDTFLREIMAGEHTEDVHVSTFYSKKSYNGPSGRVLLDVNGDRQEGPYRVLSLQDGESIPFALIFGSNYTSLMPPPFKTGHKRLPNDAPLWAIQNPRWSNSLGKVMGILCLCAILLTVATSTMVFYFRRHIVIKAASPVFCLCELLGLLLVYIWCFMHVGIPSFANCAAQAFMIPIGITLLTGSLTFKNYRIYRIFNSITVTNRIFHTGRLLKFLAVAVILTAIPSLVEVLVYPPIPNTINSNYDQWIRCRSPSVGVWRLLVSAVVPIFLVIFGVFLAFKTRNVMFLWNEAREISLVIYNIFFFGLLIVIFQFFSDDLYIATFYMTVAGTFFTATLALLCLFLPKFWGLLKSYQERDENDTTHSWRGGGPNPERQPRLGSTGYLLADSPVGSGGSCGGNIGGLGGLGRSGGAGGIYASARSSLLSANTLGRMPDDLDFTGFPAATSTLTNSQLSKPKPPFGAKVGMDDAAAATAVGVDLSDPMDISLTSQSIVRPRLTRATTTSLEHGMRTAHSRRRSDALSVASSGNLGGHSGNPIDLWMSTHLPSRKKSSVDPLSTTKDSALTTGSISGLPHPQFVRRDFSDDIHQDGSKRSQKLQDEGAGVARQNPMQLSFQGALDIHSSPASYDLDSGINRCMDSFVFLLPIRVKKSWITGVLSHWCMATLILIPEAHAFLALDSADNKLTSYLMTQMAQDYSTPDPTIRVNTCHSGILFIRFETQSRLDAWMALFDEEDLNALRLRTASLLPSTSLTSSFDQIPPQPPSAWTSSPPHSSTLPLNDKGSGMLGSGYAQDLEHGVRQSGYGSRHPVMSMEGLFSSASSLAAAEGGVAGKARSTFWESGSEMVELHVPSAAAAVAGGEADGSVWPWMNMTTTASSVHPQQQQQSPWEDYQLGFGSSAEKEDKPRCRDNNNASGNSFNAAGTTPMIDPRSSHQYNSSVSEDITIPTISSSAIFSARSDNLPFNSTASNSNRNSTYSIPSTTNLDGDDDEEDLYDPEFGIGGNGRRRFRNRNCSAVSGCSGTFSSTASSTRSSMVVSSSAARPLSKAAGMVPSPAVISTAAAACAAGWKESDALAAATADPSGSFLPGYNTTSPTLQYPGSSRNSNRGSRAGTRASLVRKSFGDFRLNNSLSSGLSLLASGRRSLGQIFLANSGNSNSVETVAERSTEVVEPVGSWNDKVLSYSQYLTQTQAAVAAAATAHQCQLQQPSHQPPQMPVVPKSEVLMAPPATDPTTDSVTVTALAAPPLAADYSTTVLHTADASATPGPDQN</sequence>
<feature type="region of interest" description="Disordered" evidence="9">
    <location>
        <begin position="743"/>
        <end position="762"/>
    </location>
</feature>
<organism evidence="13 14">
    <name type="scientific">Linnemannia elongata AG-77</name>
    <dbReference type="NCBI Taxonomy" id="1314771"/>
    <lineage>
        <taxon>Eukaryota</taxon>
        <taxon>Fungi</taxon>
        <taxon>Fungi incertae sedis</taxon>
        <taxon>Mucoromycota</taxon>
        <taxon>Mortierellomycotina</taxon>
        <taxon>Mortierellomycetes</taxon>
        <taxon>Mortierellales</taxon>
        <taxon>Mortierellaceae</taxon>
        <taxon>Linnemannia</taxon>
    </lineage>
</organism>
<evidence type="ECO:0000256" key="6">
    <source>
        <dbReference type="ARBA" id="ARBA00023170"/>
    </source>
</evidence>
<keyword evidence="7" id="KW-0325">Glycoprotein</keyword>
<feature type="compositionally biased region" description="Low complexity" evidence="9">
    <location>
        <begin position="1348"/>
        <end position="1361"/>
    </location>
</feature>
<keyword evidence="5 10" id="KW-0472">Membrane</keyword>
<name>A0A197KGB6_9FUNG</name>
<dbReference type="PROSITE" id="PS50259">
    <property type="entry name" value="G_PROTEIN_RECEP_F3_4"/>
    <property type="match status" value="1"/>
</dbReference>
<feature type="region of interest" description="Disordered" evidence="9">
    <location>
        <begin position="1281"/>
        <end position="1318"/>
    </location>
</feature>
<dbReference type="EMBL" id="KV442011">
    <property type="protein sequence ID" value="OAQ36570.1"/>
    <property type="molecule type" value="Genomic_DNA"/>
</dbReference>
<evidence type="ECO:0000256" key="3">
    <source>
        <dbReference type="ARBA" id="ARBA00022989"/>
    </source>
</evidence>
<evidence type="ECO:0000256" key="4">
    <source>
        <dbReference type="ARBA" id="ARBA00023040"/>
    </source>
</evidence>
<keyword evidence="8" id="KW-0807">Transducer</keyword>
<keyword evidence="14" id="KW-1185">Reference proteome</keyword>
<dbReference type="PRINTS" id="PR01176">
    <property type="entry name" value="GABABRECEPTR"/>
</dbReference>
<feature type="compositionally biased region" description="Polar residues" evidence="9">
    <location>
        <begin position="938"/>
        <end position="953"/>
    </location>
</feature>
<evidence type="ECO:0000256" key="7">
    <source>
        <dbReference type="ARBA" id="ARBA00023180"/>
    </source>
</evidence>
<feature type="transmembrane region" description="Helical" evidence="10">
    <location>
        <begin position="704"/>
        <end position="727"/>
    </location>
</feature>
<dbReference type="GO" id="GO:0007214">
    <property type="term" value="P:gamma-aminobutyric acid signaling pathway"/>
    <property type="evidence" value="ECO:0007669"/>
    <property type="project" value="TreeGrafter"/>
</dbReference>
<keyword evidence="6" id="KW-0675">Receptor</keyword>
<feature type="transmembrane region" description="Helical" evidence="10">
    <location>
        <begin position="595"/>
        <end position="620"/>
    </location>
</feature>
<feature type="transmembrane region" description="Helical" evidence="10">
    <location>
        <begin position="523"/>
        <end position="543"/>
    </location>
</feature>
<dbReference type="InterPro" id="IPR001828">
    <property type="entry name" value="ANF_lig-bd_rcpt"/>
</dbReference>
<evidence type="ECO:0000256" key="8">
    <source>
        <dbReference type="ARBA" id="ARBA00023224"/>
    </source>
</evidence>
<keyword evidence="3 10" id="KW-1133">Transmembrane helix</keyword>
<feature type="transmembrane region" description="Helical" evidence="10">
    <location>
        <begin position="675"/>
        <end position="698"/>
    </location>
</feature>
<feature type="region of interest" description="Disordered" evidence="9">
    <location>
        <begin position="1347"/>
        <end position="1373"/>
    </location>
</feature>
<dbReference type="CDD" id="cd15047">
    <property type="entry name" value="7tmC_GABA-B-like"/>
    <property type="match status" value="1"/>
</dbReference>
<comment type="subcellular location">
    <subcellularLocation>
        <location evidence="1">Membrane</location>
        <topology evidence="1">Multi-pass membrane protein</topology>
    </subcellularLocation>
</comment>
<dbReference type="OrthoDB" id="5597995at2759"/>
<feature type="domain" description="G-protein coupled receptors family 3 profile" evidence="12">
    <location>
        <begin position="486"/>
        <end position="734"/>
    </location>
</feature>
<evidence type="ECO:0000256" key="2">
    <source>
        <dbReference type="ARBA" id="ARBA00022692"/>
    </source>
</evidence>
<dbReference type="InterPro" id="IPR002455">
    <property type="entry name" value="GPCR3_GABA-B"/>
</dbReference>
<evidence type="ECO:0000256" key="11">
    <source>
        <dbReference type="SAM" id="SignalP"/>
    </source>
</evidence>
<dbReference type="CDD" id="cd06268">
    <property type="entry name" value="PBP1_ABC_transporter_LIVBP-like"/>
    <property type="match status" value="1"/>
</dbReference>
<keyword evidence="4" id="KW-0297">G-protein coupled receptor</keyword>
<evidence type="ECO:0000313" key="13">
    <source>
        <dbReference type="EMBL" id="OAQ36570.1"/>
    </source>
</evidence>
<dbReference type="Proteomes" id="UP000078512">
    <property type="component" value="Unassembled WGS sequence"/>
</dbReference>
<feature type="region of interest" description="Disordered" evidence="9">
    <location>
        <begin position="1135"/>
        <end position="1158"/>
    </location>
</feature>
<feature type="region of interest" description="Disordered" evidence="9">
    <location>
        <begin position="1474"/>
        <end position="1497"/>
    </location>
</feature>
<dbReference type="PANTHER" id="PTHR10519">
    <property type="entry name" value="GABA-B RECEPTOR"/>
    <property type="match status" value="1"/>
</dbReference>
<evidence type="ECO:0000256" key="1">
    <source>
        <dbReference type="ARBA" id="ARBA00004141"/>
    </source>
</evidence>
<proteinExistence type="predicted"/>
<dbReference type="STRING" id="1314771.A0A197KGB6"/>
<dbReference type="InterPro" id="IPR028082">
    <property type="entry name" value="Peripla_BP_I"/>
</dbReference>
<dbReference type="InterPro" id="IPR017978">
    <property type="entry name" value="GPCR_3_C"/>
</dbReference>
<dbReference type="GO" id="GO:0004965">
    <property type="term" value="F:G protein-coupled GABA receptor activity"/>
    <property type="evidence" value="ECO:0007669"/>
    <property type="project" value="InterPro"/>
</dbReference>
<feature type="region of interest" description="Disordered" evidence="9">
    <location>
        <begin position="931"/>
        <end position="958"/>
    </location>
</feature>
<keyword evidence="2 10" id="KW-0812">Transmembrane</keyword>
<dbReference type="PANTHER" id="PTHR10519:SF20">
    <property type="entry name" value="G-PROTEIN COUPLED RECEPTOR 156-RELATED"/>
    <property type="match status" value="1"/>
</dbReference>
<dbReference type="Pfam" id="PF00003">
    <property type="entry name" value="7tm_3"/>
    <property type="match status" value="1"/>
</dbReference>